<accession>A0A3E4Q7R0</accession>
<reference evidence="2 3" key="1">
    <citation type="submission" date="2018-08" db="EMBL/GenBank/DDBJ databases">
        <title>A genome reference for cultivated species of the human gut microbiota.</title>
        <authorList>
            <person name="Zou Y."/>
            <person name="Xue W."/>
            <person name="Luo G."/>
        </authorList>
    </citation>
    <scope>NUCLEOTIDE SEQUENCE [LARGE SCALE GENOMIC DNA]</scope>
    <source>
        <strain evidence="2 3">TF09-12</strain>
    </source>
</reference>
<organism evidence="2 3">
    <name type="scientific">Prevotella disiens</name>
    <dbReference type="NCBI Taxonomy" id="28130"/>
    <lineage>
        <taxon>Bacteria</taxon>
        <taxon>Pseudomonadati</taxon>
        <taxon>Bacteroidota</taxon>
        <taxon>Bacteroidia</taxon>
        <taxon>Bacteroidales</taxon>
        <taxon>Prevotellaceae</taxon>
        <taxon>Prevotella</taxon>
    </lineage>
</organism>
<dbReference type="EMBL" id="QSRD01000216">
    <property type="protein sequence ID" value="RGK88610.1"/>
    <property type="molecule type" value="Genomic_DNA"/>
</dbReference>
<feature type="signal peptide" evidence="1">
    <location>
        <begin position="1"/>
        <end position="21"/>
    </location>
</feature>
<evidence type="ECO:0008006" key="4">
    <source>
        <dbReference type="Google" id="ProtNLM"/>
    </source>
</evidence>
<protein>
    <recommendedName>
        <fullName evidence="4">Outer membrane protein beta-barrel domain-containing protein</fullName>
    </recommendedName>
</protein>
<dbReference type="Proteomes" id="UP000260835">
    <property type="component" value="Unassembled WGS sequence"/>
</dbReference>
<evidence type="ECO:0000256" key="1">
    <source>
        <dbReference type="SAM" id="SignalP"/>
    </source>
</evidence>
<name>A0A3E4Q7R0_9BACT</name>
<sequence length="255" mass="27734">MKKKTILLLSLAAMLCTSATAQTKEFSRGIFNRIGVNAGVGTEGIHLSVASPCTNLLEFSVGVNMMPGIKVKGKVNVNQVIAVANNNYVDEIDLEGNFARTTVDFKVNCYPFGGNSPFFVAAGFSFGGATMAKVTGHSESIRQKISENPSLEGQIVAELDKYRIKFDKNGDVKGELRVNDFRPYLGLGVGRMITKHRVGFRAELGCQFMGKIKVFQDGNEVNINDTKSGDDTLSNIVKKLTVYPVLKIGITTRIL</sequence>
<evidence type="ECO:0000313" key="3">
    <source>
        <dbReference type="Proteomes" id="UP000260835"/>
    </source>
</evidence>
<gene>
    <name evidence="2" type="ORF">DXC89_12100</name>
</gene>
<feature type="chain" id="PRO_5017685638" description="Outer membrane protein beta-barrel domain-containing protein" evidence="1">
    <location>
        <begin position="22"/>
        <end position="255"/>
    </location>
</feature>
<dbReference type="AlphaFoldDB" id="A0A3E4Q7R0"/>
<proteinExistence type="predicted"/>
<keyword evidence="1" id="KW-0732">Signal</keyword>
<dbReference type="Gene3D" id="2.40.160.170">
    <property type="match status" value="1"/>
</dbReference>
<comment type="caution">
    <text evidence="2">The sequence shown here is derived from an EMBL/GenBank/DDBJ whole genome shotgun (WGS) entry which is preliminary data.</text>
</comment>
<dbReference type="RefSeq" id="WP_117654532.1">
    <property type="nucleotide sequence ID" value="NZ_CABOGP010000216.1"/>
</dbReference>
<evidence type="ECO:0000313" key="2">
    <source>
        <dbReference type="EMBL" id="RGK88610.1"/>
    </source>
</evidence>